<dbReference type="EMBL" id="GBRH01269544">
    <property type="protein sequence ID" value="JAD28351.1"/>
    <property type="molecule type" value="Transcribed_RNA"/>
</dbReference>
<name>A0A0A8YPX1_ARUDO</name>
<organism evidence="1">
    <name type="scientific">Arundo donax</name>
    <name type="common">Giant reed</name>
    <name type="synonym">Donax arundinaceus</name>
    <dbReference type="NCBI Taxonomy" id="35708"/>
    <lineage>
        <taxon>Eukaryota</taxon>
        <taxon>Viridiplantae</taxon>
        <taxon>Streptophyta</taxon>
        <taxon>Embryophyta</taxon>
        <taxon>Tracheophyta</taxon>
        <taxon>Spermatophyta</taxon>
        <taxon>Magnoliopsida</taxon>
        <taxon>Liliopsida</taxon>
        <taxon>Poales</taxon>
        <taxon>Poaceae</taxon>
        <taxon>PACMAD clade</taxon>
        <taxon>Arundinoideae</taxon>
        <taxon>Arundineae</taxon>
        <taxon>Arundo</taxon>
    </lineage>
</organism>
<protein>
    <submittedName>
        <fullName evidence="1">Uncharacterized protein</fullName>
    </submittedName>
</protein>
<reference evidence="1" key="1">
    <citation type="submission" date="2014-09" db="EMBL/GenBank/DDBJ databases">
        <authorList>
            <person name="Magalhaes I.L.F."/>
            <person name="Oliveira U."/>
            <person name="Santos F.R."/>
            <person name="Vidigal T.H.D.A."/>
            <person name="Brescovit A.D."/>
            <person name="Santos A.J."/>
        </authorList>
    </citation>
    <scope>NUCLEOTIDE SEQUENCE</scope>
    <source>
        <tissue evidence="1">Shoot tissue taken approximately 20 cm above the soil surface</tissue>
    </source>
</reference>
<accession>A0A0A8YPX1</accession>
<sequence>MAIGIVEVRLQ</sequence>
<reference evidence="1" key="2">
    <citation type="journal article" date="2015" name="Data Brief">
        <title>Shoot transcriptome of the giant reed, Arundo donax.</title>
        <authorList>
            <person name="Barrero R.A."/>
            <person name="Guerrero F.D."/>
            <person name="Moolhuijzen P."/>
            <person name="Goolsby J.A."/>
            <person name="Tidwell J."/>
            <person name="Bellgard S.E."/>
            <person name="Bellgard M.I."/>
        </authorList>
    </citation>
    <scope>NUCLEOTIDE SEQUENCE</scope>
    <source>
        <tissue evidence="1">Shoot tissue taken approximately 20 cm above the soil surface</tissue>
    </source>
</reference>
<evidence type="ECO:0000313" key="1">
    <source>
        <dbReference type="EMBL" id="JAD28351.1"/>
    </source>
</evidence>
<proteinExistence type="predicted"/>